<evidence type="ECO:0000313" key="3">
    <source>
        <dbReference type="EMBL" id="PPA71529.1"/>
    </source>
</evidence>
<dbReference type="Gene3D" id="3.10.20.420">
    <property type="entry name" value="Bypass-of-forespore C, N-terminal domain"/>
    <property type="match status" value="1"/>
</dbReference>
<dbReference type="AlphaFoldDB" id="A0A2S5GEW3"/>
<proteinExistence type="predicted"/>
<dbReference type="Proteomes" id="UP000239047">
    <property type="component" value="Unassembled WGS sequence"/>
</dbReference>
<dbReference type="Pfam" id="PF08977">
    <property type="entry name" value="BOFC_N"/>
    <property type="match status" value="1"/>
</dbReference>
<name>A0A2S5GEW3_9BACL</name>
<dbReference type="InterPro" id="IPR038118">
    <property type="entry name" value="BOFC_N_sf"/>
</dbReference>
<comment type="caution">
    <text evidence="3">The sequence shown here is derived from an EMBL/GenBank/DDBJ whole genome shotgun (WGS) entry which is preliminary data.</text>
</comment>
<dbReference type="OrthoDB" id="2678751at2"/>
<organism evidence="3 4">
    <name type="scientific">Jeotgalibacillus proteolyticus</name>
    <dbReference type="NCBI Taxonomy" id="2082395"/>
    <lineage>
        <taxon>Bacteria</taxon>
        <taxon>Bacillati</taxon>
        <taxon>Bacillota</taxon>
        <taxon>Bacilli</taxon>
        <taxon>Bacillales</taxon>
        <taxon>Caryophanaceae</taxon>
        <taxon>Jeotgalibacillus</taxon>
    </lineage>
</organism>
<evidence type="ECO:0000256" key="1">
    <source>
        <dbReference type="SAM" id="SignalP"/>
    </source>
</evidence>
<gene>
    <name evidence="3" type="ORF">C4B60_05565</name>
</gene>
<dbReference type="InterPro" id="IPR015071">
    <property type="entry name" value="BOFC_N"/>
</dbReference>
<feature type="chain" id="PRO_5015627121" description="Bypass-of-forespore C N-terminal domain-containing protein" evidence="1">
    <location>
        <begin position="28"/>
        <end position="101"/>
    </location>
</feature>
<evidence type="ECO:0000313" key="4">
    <source>
        <dbReference type="Proteomes" id="UP000239047"/>
    </source>
</evidence>
<dbReference type="EMBL" id="PREZ01000002">
    <property type="protein sequence ID" value="PPA71529.1"/>
    <property type="molecule type" value="Genomic_DNA"/>
</dbReference>
<sequence>MMDRTVKALAVLMCLLLSMAISPQAYAGSPQEITVTLEVIYEDGDKSVEEIVEHVEAMEDFWAKYHAWQLVNMSQEEVVFRLRAEEVSPLNVLSGYSKVSP</sequence>
<protein>
    <recommendedName>
        <fullName evidence="2">Bypass-of-forespore C N-terminal domain-containing protein</fullName>
    </recommendedName>
</protein>
<evidence type="ECO:0000259" key="2">
    <source>
        <dbReference type="Pfam" id="PF08977"/>
    </source>
</evidence>
<reference evidence="3 4" key="1">
    <citation type="submission" date="2018-02" db="EMBL/GenBank/DDBJ databases">
        <title>Jeotgalibacillus proteolyticum sp. nov. a protease producing bacterium isolated from ocean sediments of Laizhou Bay.</title>
        <authorList>
            <person name="Li Y."/>
        </authorList>
    </citation>
    <scope>NUCLEOTIDE SEQUENCE [LARGE SCALE GENOMIC DNA]</scope>
    <source>
        <strain evidence="3 4">22-7</strain>
    </source>
</reference>
<accession>A0A2S5GEW3</accession>
<feature type="signal peptide" evidence="1">
    <location>
        <begin position="1"/>
        <end position="27"/>
    </location>
</feature>
<keyword evidence="4" id="KW-1185">Reference proteome</keyword>
<feature type="domain" description="Bypass-of-forespore C N-terminal" evidence="2">
    <location>
        <begin position="33"/>
        <end position="81"/>
    </location>
</feature>
<keyword evidence="1" id="KW-0732">Signal</keyword>